<protein>
    <recommendedName>
        <fullName evidence="5">CDP-diacylglycerol--serine O-phosphatidyltransferase</fullName>
        <ecNumber evidence="4">2.7.8.8</ecNumber>
    </recommendedName>
    <alternativeName>
        <fullName evidence="14">Phosphatidylserine synthase</fullName>
    </alternativeName>
</protein>
<feature type="transmembrane region" description="Helical" evidence="16">
    <location>
        <begin position="88"/>
        <end position="105"/>
    </location>
</feature>
<keyword evidence="12" id="KW-0594">Phospholipid biosynthesis</keyword>
<name>A0A5C6V9F2_9FLAO</name>
<feature type="transmembrane region" description="Helical" evidence="16">
    <location>
        <begin position="182"/>
        <end position="209"/>
    </location>
</feature>
<dbReference type="Gene3D" id="1.20.120.1760">
    <property type="match status" value="1"/>
</dbReference>
<evidence type="ECO:0000256" key="9">
    <source>
        <dbReference type="ARBA" id="ARBA00022989"/>
    </source>
</evidence>
<reference evidence="17 18" key="1">
    <citation type="submission" date="2019-08" db="EMBL/GenBank/DDBJ databases">
        <title>Genome of Luteibaculum oceani JCM 18817.</title>
        <authorList>
            <person name="Bowman J.P."/>
        </authorList>
    </citation>
    <scope>NUCLEOTIDE SEQUENCE [LARGE SCALE GENOMIC DNA]</scope>
    <source>
        <strain evidence="17 18">JCM 18817</strain>
    </source>
</reference>
<feature type="transmembrane region" description="Helical" evidence="16">
    <location>
        <begin position="30"/>
        <end position="52"/>
    </location>
</feature>
<dbReference type="GO" id="GO:0008654">
    <property type="term" value="P:phospholipid biosynthetic process"/>
    <property type="evidence" value="ECO:0007669"/>
    <property type="project" value="UniProtKB-KW"/>
</dbReference>
<evidence type="ECO:0000256" key="16">
    <source>
        <dbReference type="SAM" id="Phobius"/>
    </source>
</evidence>
<accession>A0A5C6V9F2</accession>
<keyword evidence="10" id="KW-0443">Lipid metabolism</keyword>
<evidence type="ECO:0000256" key="8">
    <source>
        <dbReference type="ARBA" id="ARBA00022692"/>
    </source>
</evidence>
<dbReference type="PANTHER" id="PTHR14269:SF61">
    <property type="entry name" value="CDP-DIACYLGLYCEROL--SERINE O-PHOSPHATIDYLTRANSFERASE"/>
    <property type="match status" value="1"/>
</dbReference>
<dbReference type="Proteomes" id="UP000321168">
    <property type="component" value="Unassembled WGS sequence"/>
</dbReference>
<dbReference type="EMBL" id="VORB01000003">
    <property type="protein sequence ID" value="TXC81777.1"/>
    <property type="molecule type" value="Genomic_DNA"/>
</dbReference>
<comment type="subcellular location">
    <subcellularLocation>
        <location evidence="2">Endomembrane system</location>
        <topology evidence="2">Multi-pass membrane protein</topology>
    </subcellularLocation>
</comment>
<feature type="transmembrane region" description="Helical" evidence="16">
    <location>
        <begin position="143"/>
        <end position="161"/>
    </location>
</feature>
<dbReference type="RefSeq" id="WP_147013815.1">
    <property type="nucleotide sequence ID" value="NZ_VORB01000003.1"/>
</dbReference>
<dbReference type="NCBIfam" id="TIGR00473">
    <property type="entry name" value="pssA"/>
    <property type="match status" value="1"/>
</dbReference>
<evidence type="ECO:0000256" key="5">
    <source>
        <dbReference type="ARBA" id="ARBA00017171"/>
    </source>
</evidence>
<comment type="caution">
    <text evidence="17">The sequence shown here is derived from an EMBL/GenBank/DDBJ whole genome shotgun (WGS) entry which is preliminary data.</text>
</comment>
<evidence type="ECO:0000256" key="2">
    <source>
        <dbReference type="ARBA" id="ARBA00004127"/>
    </source>
</evidence>
<evidence type="ECO:0000256" key="15">
    <source>
        <dbReference type="RuleBase" id="RU003750"/>
    </source>
</evidence>
<comment type="similarity">
    <text evidence="3 15">Belongs to the CDP-alcohol phosphatidyltransferase class-I family.</text>
</comment>
<comment type="catalytic activity">
    <reaction evidence="1">
        <text>a CDP-1,2-diacyl-sn-glycerol + L-serine = a 1,2-diacyl-sn-glycero-3-phospho-L-serine + CMP + H(+)</text>
        <dbReference type="Rhea" id="RHEA:16913"/>
        <dbReference type="ChEBI" id="CHEBI:15378"/>
        <dbReference type="ChEBI" id="CHEBI:33384"/>
        <dbReference type="ChEBI" id="CHEBI:57262"/>
        <dbReference type="ChEBI" id="CHEBI:58332"/>
        <dbReference type="ChEBI" id="CHEBI:60377"/>
        <dbReference type="EC" id="2.7.8.8"/>
    </reaction>
</comment>
<dbReference type="InterPro" id="IPR050324">
    <property type="entry name" value="CDP-alcohol_PTase-I"/>
</dbReference>
<evidence type="ECO:0000256" key="4">
    <source>
        <dbReference type="ARBA" id="ARBA00013174"/>
    </source>
</evidence>
<evidence type="ECO:0000313" key="18">
    <source>
        <dbReference type="Proteomes" id="UP000321168"/>
    </source>
</evidence>
<dbReference type="GO" id="GO:0016020">
    <property type="term" value="C:membrane"/>
    <property type="evidence" value="ECO:0007669"/>
    <property type="project" value="InterPro"/>
</dbReference>
<evidence type="ECO:0000256" key="11">
    <source>
        <dbReference type="ARBA" id="ARBA00023136"/>
    </source>
</evidence>
<dbReference type="PROSITE" id="PS00379">
    <property type="entry name" value="CDP_ALCOHOL_P_TRANSF"/>
    <property type="match status" value="1"/>
</dbReference>
<keyword evidence="18" id="KW-1185">Reference proteome</keyword>
<keyword evidence="11 16" id="KW-0472">Membrane</keyword>
<dbReference type="InterPro" id="IPR048254">
    <property type="entry name" value="CDP_ALCOHOL_P_TRANSF_CS"/>
</dbReference>
<keyword evidence="7 15" id="KW-0808">Transferase</keyword>
<keyword evidence="8 16" id="KW-0812">Transmembrane</keyword>
<evidence type="ECO:0000256" key="6">
    <source>
        <dbReference type="ARBA" id="ARBA00022516"/>
    </source>
</evidence>
<keyword evidence="13" id="KW-1208">Phospholipid metabolism</keyword>
<evidence type="ECO:0000256" key="14">
    <source>
        <dbReference type="ARBA" id="ARBA00032361"/>
    </source>
</evidence>
<dbReference type="InterPro" id="IPR004533">
    <property type="entry name" value="CDP-diaglyc--ser_O-PTrfase"/>
</dbReference>
<keyword evidence="6" id="KW-0444">Lipid biosynthesis</keyword>
<keyword evidence="9 16" id="KW-1133">Transmembrane helix</keyword>
<dbReference type="GO" id="GO:0003882">
    <property type="term" value="F:CDP-diacylglycerol-serine O-phosphatidyltransferase activity"/>
    <property type="evidence" value="ECO:0007669"/>
    <property type="project" value="UniProtKB-EC"/>
</dbReference>
<dbReference type="AlphaFoldDB" id="A0A5C6V9F2"/>
<evidence type="ECO:0000256" key="1">
    <source>
        <dbReference type="ARBA" id="ARBA00000287"/>
    </source>
</evidence>
<dbReference type="GO" id="GO:0012505">
    <property type="term" value="C:endomembrane system"/>
    <property type="evidence" value="ECO:0007669"/>
    <property type="project" value="UniProtKB-SubCell"/>
</dbReference>
<evidence type="ECO:0000256" key="3">
    <source>
        <dbReference type="ARBA" id="ARBA00010441"/>
    </source>
</evidence>
<dbReference type="PROSITE" id="PS51257">
    <property type="entry name" value="PROKAR_LIPOPROTEIN"/>
    <property type="match status" value="1"/>
</dbReference>
<evidence type="ECO:0000256" key="7">
    <source>
        <dbReference type="ARBA" id="ARBA00022679"/>
    </source>
</evidence>
<dbReference type="InterPro" id="IPR000462">
    <property type="entry name" value="CDP-OH_P_trans"/>
</dbReference>
<dbReference type="PANTHER" id="PTHR14269">
    <property type="entry name" value="CDP-DIACYLGLYCEROL--GLYCEROL-3-PHOSPHATE 3-PHOSPHATIDYLTRANSFERASE-RELATED"/>
    <property type="match status" value="1"/>
</dbReference>
<feature type="transmembrane region" description="Helical" evidence="16">
    <location>
        <begin position="7"/>
        <end position="24"/>
    </location>
</feature>
<proteinExistence type="inferred from homology"/>
<dbReference type="OrthoDB" id="9777147at2"/>
<organism evidence="17 18">
    <name type="scientific">Luteibaculum oceani</name>
    <dbReference type="NCBI Taxonomy" id="1294296"/>
    <lineage>
        <taxon>Bacteria</taxon>
        <taxon>Pseudomonadati</taxon>
        <taxon>Bacteroidota</taxon>
        <taxon>Flavobacteriia</taxon>
        <taxon>Flavobacteriales</taxon>
        <taxon>Luteibaculaceae</taxon>
        <taxon>Luteibaculum</taxon>
    </lineage>
</organism>
<sequence>MKQIPNALTLSNLLMGCFSIWFSSQNQLEWAGICILIGAVADFLDGFVARLVKASSELGAQLDSLSDLVSFGVAPSFIALTLAQQTEYYYFACFIIPICAAIRLAKFNLGGQGAVFLGMPSPACGLFWAGTALGAIPNFPEDLLPVYFVMMAVATGLLMVIPLQMMSFKLKGLGWRENRFRFILIALSAISIFALGWMSTPIILALYLLCSIADQYLFKTDEI</sequence>
<evidence type="ECO:0000313" key="17">
    <source>
        <dbReference type="EMBL" id="TXC81777.1"/>
    </source>
</evidence>
<feature type="transmembrane region" description="Helical" evidence="16">
    <location>
        <begin position="117"/>
        <end position="137"/>
    </location>
</feature>
<gene>
    <name evidence="17" type="primary">pssA</name>
    <name evidence="17" type="ORF">FRX97_04470</name>
</gene>
<evidence type="ECO:0000256" key="10">
    <source>
        <dbReference type="ARBA" id="ARBA00023098"/>
    </source>
</evidence>
<dbReference type="Pfam" id="PF01066">
    <property type="entry name" value="CDP-OH_P_transf"/>
    <property type="match status" value="1"/>
</dbReference>
<dbReference type="InterPro" id="IPR043130">
    <property type="entry name" value="CDP-OH_PTrfase_TM_dom"/>
</dbReference>
<evidence type="ECO:0000256" key="12">
    <source>
        <dbReference type="ARBA" id="ARBA00023209"/>
    </source>
</evidence>
<dbReference type="EC" id="2.7.8.8" evidence="4"/>
<evidence type="ECO:0000256" key="13">
    <source>
        <dbReference type="ARBA" id="ARBA00023264"/>
    </source>
</evidence>